<reference evidence="2 3" key="1">
    <citation type="submission" date="2015-04" db="EMBL/GenBank/DDBJ databases">
        <title>Microcin producing Clostridium sp. JC272T.</title>
        <authorList>
            <person name="Jyothsna T."/>
            <person name="Sasikala C."/>
            <person name="Ramana C."/>
        </authorList>
    </citation>
    <scope>NUCLEOTIDE SEQUENCE [LARGE SCALE GENOMIC DNA]</scope>
    <source>
        <strain evidence="2 3">JC272</strain>
    </source>
</reference>
<comment type="caution">
    <text evidence="2">The sequence shown here is derived from an EMBL/GenBank/DDBJ whole genome shotgun (WGS) entry which is preliminary data.</text>
</comment>
<sequence>MKINFFPRSKVGQCTVMIMTLTIIFFVVGNFISWDFSYYGFNFIMKNQIHIAILFGILILGVLSCILGFIAIDKKRDKSILVLFSIILGINNIVGFFSIIAHIFI</sequence>
<evidence type="ECO:0000313" key="2">
    <source>
        <dbReference type="EMBL" id="KKY00939.1"/>
    </source>
</evidence>
<dbReference type="PATRIC" id="fig|1629550.3.peg.1740"/>
<evidence type="ECO:0000313" key="3">
    <source>
        <dbReference type="Proteomes" id="UP000034407"/>
    </source>
</evidence>
<proteinExistence type="predicted"/>
<protein>
    <recommendedName>
        <fullName evidence="4">DUF4064 domain-containing protein</fullName>
    </recommendedName>
</protein>
<accession>A0A0M3DHN8</accession>
<dbReference type="AlphaFoldDB" id="A0A0M3DHN8"/>
<evidence type="ECO:0000256" key="1">
    <source>
        <dbReference type="SAM" id="Phobius"/>
    </source>
</evidence>
<dbReference type="EMBL" id="LBBT01000230">
    <property type="protein sequence ID" value="KKY00939.1"/>
    <property type="molecule type" value="Genomic_DNA"/>
</dbReference>
<keyword evidence="3" id="KW-1185">Reference proteome</keyword>
<feature type="transmembrane region" description="Helical" evidence="1">
    <location>
        <begin position="79"/>
        <end position="104"/>
    </location>
</feature>
<name>A0A0M3DHN8_9FIRM</name>
<keyword evidence="1" id="KW-0812">Transmembrane</keyword>
<feature type="transmembrane region" description="Helical" evidence="1">
    <location>
        <begin position="12"/>
        <end position="32"/>
    </location>
</feature>
<dbReference type="RefSeq" id="WP_046823393.1">
    <property type="nucleotide sequence ID" value="NZ_LBBT01000230.1"/>
</dbReference>
<evidence type="ECO:0008006" key="4">
    <source>
        <dbReference type="Google" id="ProtNLM"/>
    </source>
</evidence>
<feature type="transmembrane region" description="Helical" evidence="1">
    <location>
        <begin position="52"/>
        <end position="72"/>
    </location>
</feature>
<organism evidence="2 3">
    <name type="scientific">Paraclostridium benzoelyticum</name>
    <dbReference type="NCBI Taxonomy" id="1629550"/>
    <lineage>
        <taxon>Bacteria</taxon>
        <taxon>Bacillati</taxon>
        <taxon>Bacillota</taxon>
        <taxon>Clostridia</taxon>
        <taxon>Peptostreptococcales</taxon>
        <taxon>Peptostreptococcaceae</taxon>
        <taxon>Paraclostridium</taxon>
    </lineage>
</organism>
<gene>
    <name evidence="2" type="ORF">VN21_11405</name>
</gene>
<keyword evidence="1" id="KW-0472">Membrane</keyword>
<dbReference type="Proteomes" id="UP000034407">
    <property type="component" value="Unassembled WGS sequence"/>
</dbReference>
<keyword evidence="1" id="KW-1133">Transmembrane helix</keyword>